<reference evidence="3 4" key="1">
    <citation type="submission" date="2024-02" db="EMBL/GenBank/DDBJ databases">
        <authorList>
            <person name="Chen Y."/>
            <person name="Shah S."/>
            <person name="Dougan E. K."/>
            <person name="Thang M."/>
            <person name="Chan C."/>
        </authorList>
    </citation>
    <scope>NUCLEOTIDE SEQUENCE [LARGE SCALE GENOMIC DNA]</scope>
</reference>
<proteinExistence type="predicted"/>
<dbReference type="PANTHER" id="PTHR47936">
    <property type="entry name" value="PPR_LONG DOMAIN-CONTAINING PROTEIN"/>
    <property type="match status" value="1"/>
</dbReference>
<feature type="repeat" description="PPR" evidence="2">
    <location>
        <begin position="738"/>
        <end position="772"/>
    </location>
</feature>
<gene>
    <name evidence="3" type="ORF">SCF082_LOCUS50932</name>
</gene>
<dbReference type="NCBIfam" id="TIGR00756">
    <property type="entry name" value="PPR"/>
    <property type="match status" value="2"/>
</dbReference>
<organism evidence="3 4">
    <name type="scientific">Durusdinium trenchii</name>
    <dbReference type="NCBI Taxonomy" id="1381693"/>
    <lineage>
        <taxon>Eukaryota</taxon>
        <taxon>Sar</taxon>
        <taxon>Alveolata</taxon>
        <taxon>Dinophyceae</taxon>
        <taxon>Suessiales</taxon>
        <taxon>Symbiodiniaceae</taxon>
        <taxon>Durusdinium</taxon>
    </lineage>
</organism>
<accession>A0ABP0SBH3</accession>
<dbReference type="Gene3D" id="1.25.40.10">
    <property type="entry name" value="Tetratricopeptide repeat domain"/>
    <property type="match status" value="3"/>
</dbReference>
<feature type="repeat" description="PPR" evidence="2">
    <location>
        <begin position="773"/>
        <end position="807"/>
    </location>
</feature>
<dbReference type="InterPro" id="IPR032675">
    <property type="entry name" value="LRR_dom_sf"/>
</dbReference>
<dbReference type="PANTHER" id="PTHR47936:SF1">
    <property type="entry name" value="PENTATRICOPEPTIDE REPEAT-CONTAINING PROTEIN GUN1, CHLOROPLASTIC"/>
    <property type="match status" value="1"/>
</dbReference>
<dbReference type="Pfam" id="PF13812">
    <property type="entry name" value="PPR_3"/>
    <property type="match status" value="2"/>
</dbReference>
<name>A0ABP0SBH3_9DINO</name>
<evidence type="ECO:0000313" key="3">
    <source>
        <dbReference type="EMBL" id="CAK9109595.1"/>
    </source>
</evidence>
<keyword evidence="1" id="KW-0677">Repeat</keyword>
<evidence type="ECO:0000313" key="4">
    <source>
        <dbReference type="Proteomes" id="UP001642464"/>
    </source>
</evidence>
<evidence type="ECO:0000256" key="1">
    <source>
        <dbReference type="ARBA" id="ARBA00022737"/>
    </source>
</evidence>
<feature type="repeat" description="PPR" evidence="2">
    <location>
        <begin position="468"/>
        <end position="502"/>
    </location>
</feature>
<keyword evidence="4" id="KW-1185">Reference proteome</keyword>
<dbReference type="Gene3D" id="3.80.10.10">
    <property type="entry name" value="Ribonuclease Inhibitor"/>
    <property type="match status" value="1"/>
</dbReference>
<dbReference type="Pfam" id="PF13041">
    <property type="entry name" value="PPR_2"/>
    <property type="match status" value="2"/>
</dbReference>
<sequence length="878" mass="96484">MKRRAWGCAHGIQDGQMRWTGGPRPRPSQRLQQSFGVAAGADALGGCRLEIQDRSAVVENDVLLVQILSFASLGTLQLLSMANKRWLDRAYSLSSEVAVDMDAWPFARTELGKTLKVQNQIRVGGQLWTNPMILKDSKVRDADLLLALKRFRPTQLARLAASSSCLSSSSVSRALTSFSHLRELSLSSCGSGKLGAEVQASLDLCTCLKNLHLDSVQLKPPRSAGLSELIVGRTVMQDLWPLDYFQHLRVLNLSEWAFVNKDLCATNHVSTQNLQVHDWLLETFKRCRALQEIQIYAVTQVTNEMLAVLIENLADLWKFAGFRRHPFFFSRFVEFPFPDGARSLHAGCLSAEATAAFEAYFPAASIMIDDIYAENLNLVDLADLGLTLDMCGIRVEYGCAITDLSSYCSALNALRRAELWQGALHLLFAADAAGLRPTVVAYNLVINASPWPLALQVFQVLQDRVRPTLITYNSMIKAFVNAEDWPRALSLVDSMHAGSQKPDLVSFNELLGALHWPMALQCALVEMGDRNLQPDAISYCSVIAALPGDQWPLALHLIDAAVHGCGQRLDAAVVNGALKCLADAAAWHWALQLLSSPLPVDVVSYSSGITACEKAQRSSGALQLLRKMKTRRFTPNVITYSAAIRAVASDWPMALQLLADMRERSIGPNVVTYGALMKSCELAAQWQRALWLLLDCQTRARPSVVVMSSAISACEKASEWQVALNLFQALFDLSISANLISFNAVISSCEREGRWREALHLLNEVKGAQPLPDCVTYSAGISACANASRWAEAIALLCEVQCVRLQPDAVMDGAVLKACERAGQWEQSLWLSHGANAIGLSSAINACEGAKVFNALPPLLMVLEDLYRPRKAWKAFEK</sequence>
<dbReference type="EMBL" id="CAXAMM010043339">
    <property type="protein sequence ID" value="CAK9109595.1"/>
    <property type="molecule type" value="Genomic_DNA"/>
</dbReference>
<feature type="repeat" description="PPR" evidence="2">
    <location>
        <begin position="601"/>
        <end position="635"/>
    </location>
</feature>
<protein>
    <submittedName>
        <fullName evidence="3">Pentatricopeptide repeat-containing protein At5g39710 (Protein EMBRYO DEFECTIVE 2745)</fullName>
    </submittedName>
</protein>
<dbReference type="PROSITE" id="PS51375">
    <property type="entry name" value="PPR"/>
    <property type="match status" value="4"/>
</dbReference>
<comment type="caution">
    <text evidence="3">The sequence shown here is derived from an EMBL/GenBank/DDBJ whole genome shotgun (WGS) entry which is preliminary data.</text>
</comment>
<dbReference type="InterPro" id="IPR011990">
    <property type="entry name" value="TPR-like_helical_dom_sf"/>
</dbReference>
<dbReference type="Proteomes" id="UP001642464">
    <property type="component" value="Unassembled WGS sequence"/>
</dbReference>
<dbReference type="SUPFAM" id="SSF52047">
    <property type="entry name" value="RNI-like"/>
    <property type="match status" value="1"/>
</dbReference>
<dbReference type="InterPro" id="IPR002885">
    <property type="entry name" value="PPR_rpt"/>
</dbReference>
<evidence type="ECO:0000256" key="2">
    <source>
        <dbReference type="PROSITE-ProRule" id="PRU00708"/>
    </source>
</evidence>